<accession>A0A061RX82</accession>
<feature type="non-terminal residue" evidence="3">
    <location>
        <position position="1"/>
    </location>
</feature>
<evidence type="ECO:0000256" key="2">
    <source>
        <dbReference type="SAM" id="MobiDB-lite"/>
    </source>
</evidence>
<evidence type="ECO:0000256" key="1">
    <source>
        <dbReference type="SAM" id="Coils"/>
    </source>
</evidence>
<reference evidence="3" key="1">
    <citation type="submission" date="2014-05" db="EMBL/GenBank/DDBJ databases">
        <title>The transcriptome of the halophilic microalga Tetraselmis sp. GSL018 isolated from the Great Salt Lake, Utah.</title>
        <authorList>
            <person name="Jinkerson R.E."/>
            <person name="D'Adamo S."/>
            <person name="Posewitz M.C."/>
        </authorList>
    </citation>
    <scope>NUCLEOTIDE SEQUENCE</scope>
    <source>
        <strain evidence="3">GSL018</strain>
    </source>
</reference>
<organism evidence="3">
    <name type="scientific">Tetraselmis sp. GSL018</name>
    <dbReference type="NCBI Taxonomy" id="582737"/>
    <lineage>
        <taxon>Eukaryota</taxon>
        <taxon>Viridiplantae</taxon>
        <taxon>Chlorophyta</taxon>
        <taxon>core chlorophytes</taxon>
        <taxon>Chlorodendrophyceae</taxon>
        <taxon>Chlorodendrales</taxon>
        <taxon>Chlorodendraceae</taxon>
        <taxon>Tetraselmis</taxon>
    </lineage>
</organism>
<proteinExistence type="predicted"/>
<evidence type="ECO:0000313" key="3">
    <source>
        <dbReference type="EMBL" id="JAC77507.1"/>
    </source>
</evidence>
<keyword evidence="1" id="KW-0175">Coiled coil</keyword>
<dbReference type="EMBL" id="GBEZ01007995">
    <property type="protein sequence ID" value="JAC77507.1"/>
    <property type="molecule type" value="Transcribed_RNA"/>
</dbReference>
<feature type="coiled-coil region" evidence="1">
    <location>
        <begin position="83"/>
        <end position="141"/>
    </location>
</feature>
<gene>
    <name evidence="3" type="ORF">TSPGSL018_17502</name>
</gene>
<dbReference type="AlphaFoldDB" id="A0A061RX82"/>
<sequence>DQGAAEARAGRQRRDRSIRRVLQMAPSNLHLGINAPVKEGRGGISVQTNLRRTKPLPPTPEEVEVAIRPDPSTMEQLVKECVASEGRDRIEAHRREQERLRQAREEESRKATELARFKSLLKDLEEESHRAEKAKDVFTARKGRLQQALQKLSAGTRNKEEKSFLAHAASMKPKDFTALKAKCSRLQSALSSVENEISSLEDFSFEESTMEKLRETRAGAQQELNACLESSSRLEAARSRLEAVIQKQQEEEDSWSHINMLAKNQRKRASLTFGAG</sequence>
<feature type="coiled-coil region" evidence="1">
    <location>
        <begin position="176"/>
        <end position="254"/>
    </location>
</feature>
<feature type="region of interest" description="Disordered" evidence="2">
    <location>
        <begin position="33"/>
        <end position="62"/>
    </location>
</feature>
<name>A0A061RX82_9CHLO</name>
<protein>
    <submittedName>
        <fullName evidence="3">Uncharacterized protein</fullName>
    </submittedName>
</protein>